<sequence length="410" mass="43056">MNTTVDASAPREVSRQQFAWLRAEVAEWQARGVIDATQAETITGGYTPRSGSASSVLGRIMLLLGGAFVGVGLIWLVAANLEDLSPTGRFATVVALWLAFLVGSEVLAARRTSAPLVGAIRLLAALGFGAVIMQAAQSLQVPAYEPALVGLWSLGAMLHAHLTRSVMPFLVGLGTGVQWWIWQPLWTEGTAMAAVISLGAGAAVAASLAVLCDGWVRSFAWWWRLTAAVLALAALFVAAVPGIYDGLDWSLWLLLELIAAVVLGIAAAALAVRRPDHAWIEPVGALTVLAAAVLLALWDTGTDTNDVGLDQWAHAALGVAAYVGLAVALLALDVLREHRALSWIAMAALVAFTTFQSFAVFAPIVTGALLFVVLGIVFLGTGLLVERARRRVAATLDPATGEGCDEGVQR</sequence>
<dbReference type="AlphaFoldDB" id="A0A852VRP6"/>
<feature type="transmembrane region" description="Helical" evidence="1">
    <location>
        <begin position="364"/>
        <end position="385"/>
    </location>
</feature>
<dbReference type="Proteomes" id="UP000554054">
    <property type="component" value="Unassembled WGS sequence"/>
</dbReference>
<feature type="transmembrane region" description="Helical" evidence="1">
    <location>
        <begin position="340"/>
        <end position="358"/>
    </location>
</feature>
<organism evidence="3 4">
    <name type="scientific">Janibacter cremeus</name>
    <dbReference type="NCBI Taxonomy" id="1285192"/>
    <lineage>
        <taxon>Bacteria</taxon>
        <taxon>Bacillati</taxon>
        <taxon>Actinomycetota</taxon>
        <taxon>Actinomycetes</taxon>
        <taxon>Micrococcales</taxon>
        <taxon>Intrasporangiaceae</taxon>
        <taxon>Janibacter</taxon>
    </lineage>
</organism>
<keyword evidence="1" id="KW-0812">Transmembrane</keyword>
<feature type="transmembrane region" description="Helical" evidence="1">
    <location>
        <begin position="312"/>
        <end position="333"/>
    </location>
</feature>
<evidence type="ECO:0000313" key="3">
    <source>
        <dbReference type="EMBL" id="NYF97373.1"/>
    </source>
</evidence>
<protein>
    <submittedName>
        <fullName evidence="3">Putative membrane protein</fullName>
    </submittedName>
</protein>
<feature type="transmembrane region" description="Helical" evidence="1">
    <location>
        <begin position="250"/>
        <end position="272"/>
    </location>
</feature>
<keyword evidence="4" id="KW-1185">Reference proteome</keyword>
<feature type="domain" description="DUF2157" evidence="2">
    <location>
        <begin position="27"/>
        <end position="165"/>
    </location>
</feature>
<feature type="transmembrane region" description="Helical" evidence="1">
    <location>
        <begin position="90"/>
        <end position="109"/>
    </location>
</feature>
<feature type="transmembrane region" description="Helical" evidence="1">
    <location>
        <begin position="56"/>
        <end position="78"/>
    </location>
</feature>
<feature type="transmembrane region" description="Helical" evidence="1">
    <location>
        <begin position="191"/>
        <end position="211"/>
    </location>
</feature>
<evidence type="ECO:0000256" key="1">
    <source>
        <dbReference type="SAM" id="Phobius"/>
    </source>
</evidence>
<feature type="transmembrane region" description="Helical" evidence="1">
    <location>
        <begin position="116"/>
        <end position="137"/>
    </location>
</feature>
<keyword evidence="1" id="KW-0472">Membrane</keyword>
<gene>
    <name evidence="3" type="ORF">BJY20_000765</name>
</gene>
<dbReference type="EMBL" id="JACCAE010000001">
    <property type="protein sequence ID" value="NYF97373.1"/>
    <property type="molecule type" value="Genomic_DNA"/>
</dbReference>
<dbReference type="InterPro" id="IPR018677">
    <property type="entry name" value="DUF2157"/>
</dbReference>
<comment type="caution">
    <text evidence="3">The sequence shown here is derived from an EMBL/GenBank/DDBJ whole genome shotgun (WGS) entry which is preliminary data.</text>
</comment>
<dbReference type="RefSeq" id="WP_185990318.1">
    <property type="nucleotide sequence ID" value="NZ_JACCAE010000001.1"/>
</dbReference>
<evidence type="ECO:0000313" key="4">
    <source>
        <dbReference type="Proteomes" id="UP000554054"/>
    </source>
</evidence>
<evidence type="ECO:0000259" key="2">
    <source>
        <dbReference type="Pfam" id="PF09925"/>
    </source>
</evidence>
<proteinExistence type="predicted"/>
<reference evidence="3 4" key="1">
    <citation type="submission" date="2020-07" db="EMBL/GenBank/DDBJ databases">
        <title>Sequencing the genomes of 1000 actinobacteria strains.</title>
        <authorList>
            <person name="Klenk H.-P."/>
        </authorList>
    </citation>
    <scope>NUCLEOTIDE SEQUENCE [LARGE SCALE GENOMIC DNA]</scope>
    <source>
        <strain evidence="3 4">DSM 26154</strain>
    </source>
</reference>
<accession>A0A852VRP6</accession>
<dbReference type="Pfam" id="PF09925">
    <property type="entry name" value="DUF2157"/>
    <property type="match status" value="1"/>
</dbReference>
<feature type="transmembrane region" description="Helical" evidence="1">
    <location>
        <begin position="279"/>
        <end position="300"/>
    </location>
</feature>
<feature type="transmembrane region" description="Helical" evidence="1">
    <location>
        <begin position="223"/>
        <end position="244"/>
    </location>
</feature>
<name>A0A852VRP6_9MICO</name>
<keyword evidence="1" id="KW-1133">Transmembrane helix</keyword>